<evidence type="ECO:0000313" key="2">
    <source>
        <dbReference type="EMBL" id="EER30815.1"/>
    </source>
</evidence>
<sequence>MLKSSRDSFYEESDFNSGPRLIIEESSTTNPTTSTAMFLEPSNSIAESPLIHHDDETEPEIEPNFVKSKEAGDDGNSSDGTVILNGDETDIETESENESSPMKKNNNDTTSINNSNNNNNNNNDNNTVKPSDVVSSASGEMSTFIESEETNKTGKKSRSKFSNKGRELTSEQRNYIYGFHDAINIYQKQVELYFDKVLIDIQNDKKFTGMKTKIKNLVKLPKFTIQNQADSCHCNQSTFKTTLEKRNVRLNGKSLKRSGPTSRKIPEEVGLQAIEFMKHNPGLKRKDIMEKFGITANPRTFKTFLKNHNFTYRGPDGKLV</sequence>
<feature type="compositionally biased region" description="Basic residues" evidence="1">
    <location>
        <begin position="153"/>
        <end position="163"/>
    </location>
</feature>
<feature type="compositionally biased region" description="Low complexity" evidence="1">
    <location>
        <begin position="26"/>
        <end position="35"/>
    </location>
</feature>
<dbReference type="GeneID" id="8299588"/>
<name>C5MGR3_CANTT</name>
<dbReference type="Proteomes" id="UP000002037">
    <property type="component" value="Unassembled WGS sequence"/>
</dbReference>
<dbReference type="KEGG" id="ctp:CTRG_05267"/>
<reference evidence="2 3" key="1">
    <citation type="journal article" date="2009" name="Nature">
        <title>Evolution of pathogenicity and sexual reproduction in eight Candida genomes.</title>
        <authorList>
            <person name="Butler G."/>
            <person name="Rasmussen M.D."/>
            <person name="Lin M.F."/>
            <person name="Santos M.A."/>
            <person name="Sakthikumar S."/>
            <person name="Munro C.A."/>
            <person name="Rheinbay E."/>
            <person name="Grabherr M."/>
            <person name="Forche A."/>
            <person name="Reedy J.L."/>
            <person name="Agrafioti I."/>
            <person name="Arnaud M.B."/>
            <person name="Bates S."/>
            <person name="Brown A.J."/>
            <person name="Brunke S."/>
            <person name="Costanzo M.C."/>
            <person name="Fitzpatrick D.A."/>
            <person name="de Groot P.W."/>
            <person name="Harris D."/>
            <person name="Hoyer L.L."/>
            <person name="Hube B."/>
            <person name="Klis F.M."/>
            <person name="Kodira C."/>
            <person name="Lennard N."/>
            <person name="Logue M.E."/>
            <person name="Martin R."/>
            <person name="Neiman A.M."/>
            <person name="Nikolaou E."/>
            <person name="Quail M.A."/>
            <person name="Quinn J."/>
            <person name="Santos M.C."/>
            <person name="Schmitzberger F.F."/>
            <person name="Sherlock G."/>
            <person name="Shah P."/>
            <person name="Silverstein K.A."/>
            <person name="Skrzypek M.S."/>
            <person name="Soll D."/>
            <person name="Staggs R."/>
            <person name="Stansfield I."/>
            <person name="Stumpf M.P."/>
            <person name="Sudbery P.E."/>
            <person name="Srikantha T."/>
            <person name="Zeng Q."/>
            <person name="Berman J."/>
            <person name="Berriman M."/>
            <person name="Heitman J."/>
            <person name="Gow N.A."/>
            <person name="Lorenz M.C."/>
            <person name="Birren B.W."/>
            <person name="Kellis M."/>
            <person name="Cuomo C.A."/>
        </authorList>
    </citation>
    <scope>NUCLEOTIDE SEQUENCE [LARGE SCALE GENOMIC DNA]</scope>
    <source>
        <strain evidence="3">ATCC MYA-3404 / T1</strain>
    </source>
</reference>
<dbReference type="RefSeq" id="XP_002550969.1">
    <property type="nucleotide sequence ID" value="XM_002550923.1"/>
</dbReference>
<evidence type="ECO:0000256" key="1">
    <source>
        <dbReference type="SAM" id="MobiDB-lite"/>
    </source>
</evidence>
<accession>C5MGR3</accession>
<gene>
    <name evidence="2" type="ORF">CTRG_05267</name>
</gene>
<feature type="compositionally biased region" description="Acidic residues" evidence="1">
    <location>
        <begin position="87"/>
        <end position="97"/>
    </location>
</feature>
<dbReference type="OrthoDB" id="10506218at2759"/>
<protein>
    <submittedName>
        <fullName evidence="2">Uncharacterized protein</fullName>
    </submittedName>
</protein>
<feature type="region of interest" description="Disordered" evidence="1">
    <location>
        <begin position="1"/>
        <end position="167"/>
    </location>
</feature>
<organism evidence="2 3">
    <name type="scientific">Candida tropicalis (strain ATCC MYA-3404 / T1)</name>
    <name type="common">Yeast</name>
    <dbReference type="NCBI Taxonomy" id="294747"/>
    <lineage>
        <taxon>Eukaryota</taxon>
        <taxon>Fungi</taxon>
        <taxon>Dikarya</taxon>
        <taxon>Ascomycota</taxon>
        <taxon>Saccharomycotina</taxon>
        <taxon>Pichiomycetes</taxon>
        <taxon>Debaryomycetaceae</taxon>
        <taxon>Candida/Lodderomyces clade</taxon>
        <taxon>Candida</taxon>
    </lineage>
</organism>
<keyword evidence="3" id="KW-1185">Reference proteome</keyword>
<dbReference type="AlphaFoldDB" id="C5MGR3"/>
<feature type="compositionally biased region" description="Polar residues" evidence="1">
    <location>
        <begin position="127"/>
        <end position="145"/>
    </location>
</feature>
<feature type="compositionally biased region" description="Low complexity" evidence="1">
    <location>
        <begin position="107"/>
        <end position="126"/>
    </location>
</feature>
<dbReference type="VEuPathDB" id="FungiDB:CTRG_05267"/>
<evidence type="ECO:0000313" key="3">
    <source>
        <dbReference type="Proteomes" id="UP000002037"/>
    </source>
</evidence>
<dbReference type="HOGENOM" id="CLU_868780_0_0_1"/>
<proteinExistence type="predicted"/>
<dbReference type="EMBL" id="GG692402">
    <property type="protein sequence ID" value="EER30815.1"/>
    <property type="molecule type" value="Genomic_DNA"/>
</dbReference>